<dbReference type="OMA" id="MLITWMW"/>
<dbReference type="AlphaFoldDB" id="A0A9F5N7M3"/>
<dbReference type="PANTHER" id="PTHR45713:SF11">
    <property type="entry name" value="FUCOLECTIN TACHYLECTIN-4 PENTRAXIN-1 DOMAIN-CONTAINING PROTEIN"/>
    <property type="match status" value="1"/>
</dbReference>
<dbReference type="Pfam" id="PF22633">
    <property type="entry name" value="F5_F8_type_C_2"/>
    <property type="match status" value="1"/>
</dbReference>
<gene>
    <name evidence="11" type="primary">LOC112543227</name>
</gene>
<keyword evidence="4" id="KW-0479">Metal-binding</keyword>
<evidence type="ECO:0000313" key="10">
    <source>
        <dbReference type="Proteomes" id="UP000695026"/>
    </source>
</evidence>
<dbReference type="OrthoDB" id="547680at2759"/>
<keyword evidence="6" id="KW-0106">Calcium</keyword>
<dbReference type="GO" id="GO:0046872">
    <property type="term" value="F:metal ion binding"/>
    <property type="evidence" value="ECO:0007669"/>
    <property type="project" value="UniProtKB-KW"/>
</dbReference>
<dbReference type="GO" id="GO:0001868">
    <property type="term" value="P:regulation of complement activation, lectin pathway"/>
    <property type="evidence" value="ECO:0007669"/>
    <property type="project" value="UniProtKB-ARBA"/>
</dbReference>
<evidence type="ECO:0000256" key="5">
    <source>
        <dbReference type="ARBA" id="ARBA00022734"/>
    </source>
</evidence>
<dbReference type="RefSeq" id="XP_025033233.1">
    <property type="nucleotide sequence ID" value="XM_025177465.1"/>
</dbReference>
<dbReference type="Proteomes" id="UP000695026">
    <property type="component" value="Unplaced"/>
</dbReference>
<sequence>MVLVVWMWLPALGLLAGHGEAQSCRPELRGIVENLARGRPAFQSSTLQDNFRGVAKKAVDGNCRGDWYKDYTCSHTQLETDPLWYVDLGSEHAISAVVVKNREDSCGERLKGAEIRVGDSVQNHGKDNVLCGTITDGSLGSISTIFCHGKIGRYVTISIPGRPEYLTLCEVEVYGTKLCLSILKAGQGQG</sequence>
<protein>
    <submittedName>
        <fullName evidence="11">Fucolectin-like</fullName>
    </submittedName>
</protein>
<dbReference type="InterPro" id="IPR008979">
    <property type="entry name" value="Galactose-bd-like_sf"/>
</dbReference>
<dbReference type="GO" id="GO:0010185">
    <property type="term" value="P:regulation of cellular defense response"/>
    <property type="evidence" value="ECO:0007669"/>
    <property type="project" value="UniProtKB-ARBA"/>
</dbReference>
<evidence type="ECO:0000259" key="9">
    <source>
        <dbReference type="SMART" id="SM00607"/>
    </source>
</evidence>
<dbReference type="Gene3D" id="2.60.120.260">
    <property type="entry name" value="Galactose-binding domain-like"/>
    <property type="match status" value="1"/>
</dbReference>
<comment type="subunit">
    <text evidence="3">Homotrimer.</text>
</comment>
<comment type="similarity">
    <text evidence="2">Belongs to the fucolectin family.</text>
</comment>
<dbReference type="InterPro" id="IPR006585">
    <property type="entry name" value="FTP1"/>
</dbReference>
<keyword evidence="5" id="KW-0430">Lectin</keyword>
<comment type="function">
    <text evidence="1">Acts as a defensive agent. Recognizes blood group fucosylated oligosaccharides including A, B, H and Lewis B-type antigens. Does not recognize Lewis A antigen and has low affinity for monovalent haptens.</text>
</comment>
<reference evidence="11" key="1">
    <citation type="submission" date="2025-08" db="UniProtKB">
        <authorList>
            <consortium name="RefSeq"/>
        </authorList>
    </citation>
    <scope>IDENTIFICATION</scope>
    <source>
        <tissue evidence="11">Liver</tissue>
    </source>
</reference>
<evidence type="ECO:0000256" key="4">
    <source>
        <dbReference type="ARBA" id="ARBA00022723"/>
    </source>
</evidence>
<dbReference type="PANTHER" id="PTHR45713">
    <property type="entry name" value="FTP DOMAIN-CONTAINING PROTEIN"/>
    <property type="match status" value="1"/>
</dbReference>
<feature type="chain" id="PRO_5039902138" evidence="8">
    <location>
        <begin position="22"/>
        <end position="190"/>
    </location>
</feature>
<organism evidence="10 11">
    <name type="scientific">Python bivittatus</name>
    <name type="common">Burmese python</name>
    <name type="synonym">Python molurus bivittatus</name>
    <dbReference type="NCBI Taxonomy" id="176946"/>
    <lineage>
        <taxon>Eukaryota</taxon>
        <taxon>Metazoa</taxon>
        <taxon>Chordata</taxon>
        <taxon>Craniata</taxon>
        <taxon>Vertebrata</taxon>
        <taxon>Euteleostomi</taxon>
        <taxon>Lepidosauria</taxon>
        <taxon>Squamata</taxon>
        <taxon>Bifurcata</taxon>
        <taxon>Unidentata</taxon>
        <taxon>Episquamata</taxon>
        <taxon>Toxicofera</taxon>
        <taxon>Serpentes</taxon>
        <taxon>Henophidia</taxon>
        <taxon>Pythonidae</taxon>
        <taxon>Python</taxon>
    </lineage>
</organism>
<dbReference type="KEGG" id="pbi:112543227"/>
<keyword evidence="8" id="KW-0732">Signal</keyword>
<name>A0A9F5N7M3_PYTBI</name>
<dbReference type="InterPro" id="IPR051941">
    <property type="entry name" value="BG_Antigen-Binding_Lectin"/>
</dbReference>
<feature type="domain" description="Fucolectin tachylectin-4 pentraxin-1" evidence="9">
    <location>
        <begin position="32"/>
        <end position="183"/>
    </location>
</feature>
<keyword evidence="10" id="KW-1185">Reference proteome</keyword>
<evidence type="ECO:0000313" key="11">
    <source>
        <dbReference type="RefSeq" id="XP_025033233.1"/>
    </source>
</evidence>
<dbReference type="SUPFAM" id="SSF49785">
    <property type="entry name" value="Galactose-binding domain-like"/>
    <property type="match status" value="1"/>
</dbReference>
<keyword evidence="7" id="KW-1015">Disulfide bond</keyword>
<proteinExistence type="inferred from homology"/>
<evidence type="ECO:0000256" key="6">
    <source>
        <dbReference type="ARBA" id="ARBA00022837"/>
    </source>
</evidence>
<evidence type="ECO:0000256" key="1">
    <source>
        <dbReference type="ARBA" id="ARBA00002219"/>
    </source>
</evidence>
<evidence type="ECO:0000256" key="7">
    <source>
        <dbReference type="ARBA" id="ARBA00023157"/>
    </source>
</evidence>
<dbReference type="GeneID" id="112543227"/>
<dbReference type="GO" id="GO:0042806">
    <property type="term" value="F:fucose binding"/>
    <property type="evidence" value="ECO:0007669"/>
    <property type="project" value="UniProtKB-ARBA"/>
</dbReference>
<accession>A0A9F5N7M3</accession>
<feature type="signal peptide" evidence="8">
    <location>
        <begin position="1"/>
        <end position="21"/>
    </location>
</feature>
<dbReference type="SMART" id="SM00607">
    <property type="entry name" value="FTP"/>
    <property type="match status" value="1"/>
</dbReference>
<evidence type="ECO:0000256" key="8">
    <source>
        <dbReference type="SAM" id="SignalP"/>
    </source>
</evidence>
<evidence type="ECO:0000256" key="3">
    <source>
        <dbReference type="ARBA" id="ARBA00011233"/>
    </source>
</evidence>
<evidence type="ECO:0000256" key="2">
    <source>
        <dbReference type="ARBA" id="ARBA00010147"/>
    </source>
</evidence>